<feature type="signal peptide" evidence="2">
    <location>
        <begin position="1"/>
        <end position="19"/>
    </location>
</feature>
<feature type="compositionally biased region" description="Low complexity" evidence="1">
    <location>
        <begin position="63"/>
        <end position="75"/>
    </location>
</feature>
<evidence type="ECO:0000256" key="1">
    <source>
        <dbReference type="SAM" id="MobiDB-lite"/>
    </source>
</evidence>
<dbReference type="Proteomes" id="UP000545507">
    <property type="component" value="Unassembled WGS sequence"/>
</dbReference>
<feature type="compositionally biased region" description="Basic and acidic residues" evidence="1">
    <location>
        <begin position="82"/>
        <end position="95"/>
    </location>
</feature>
<dbReference type="AlphaFoldDB" id="A0A7Y8H0Y3"/>
<dbReference type="EMBL" id="VYGV01000027">
    <property type="protein sequence ID" value="NWF48490.1"/>
    <property type="molecule type" value="Genomic_DNA"/>
</dbReference>
<keyword evidence="4" id="KW-1185">Reference proteome</keyword>
<accession>A0A7Y8H0Y3</accession>
<sequence>MIRGLVACLAGLCLVPAQAQERIYRCGNEYTNNAEVAKSRGCKPMEGGNITVIQGPAPQRTVAPSAPRSSSAPARNGNTRTDSAEQRARDSDARAILETELRRAEERLAEAKKAYADGEPEKQGIESRNYQRYLDRVAELKAALARAESDVTSIRNELNRHSGAGTPAGNAAK</sequence>
<evidence type="ECO:0000313" key="4">
    <source>
        <dbReference type="Proteomes" id="UP000545507"/>
    </source>
</evidence>
<dbReference type="RefSeq" id="WP_177139227.1">
    <property type="nucleotide sequence ID" value="NZ_VYGV01000027.1"/>
</dbReference>
<keyword evidence="2" id="KW-0732">Signal</keyword>
<feature type="chain" id="PRO_5030883848" description="DUF4124 domain-containing protein" evidence="2">
    <location>
        <begin position="20"/>
        <end position="173"/>
    </location>
</feature>
<organism evidence="3 4">
    <name type="scientific">Hydrogenophaga aromaticivorans</name>
    <dbReference type="NCBI Taxonomy" id="2610898"/>
    <lineage>
        <taxon>Bacteria</taxon>
        <taxon>Pseudomonadati</taxon>
        <taxon>Pseudomonadota</taxon>
        <taxon>Betaproteobacteria</taxon>
        <taxon>Burkholderiales</taxon>
        <taxon>Comamonadaceae</taxon>
        <taxon>Hydrogenophaga</taxon>
    </lineage>
</organism>
<evidence type="ECO:0000313" key="3">
    <source>
        <dbReference type="EMBL" id="NWF48490.1"/>
    </source>
</evidence>
<protein>
    <recommendedName>
        <fullName evidence="5">DUF4124 domain-containing protein</fullName>
    </recommendedName>
</protein>
<evidence type="ECO:0000256" key="2">
    <source>
        <dbReference type="SAM" id="SignalP"/>
    </source>
</evidence>
<name>A0A7Y8H0Y3_9BURK</name>
<gene>
    <name evidence="3" type="ORF">F3K02_25005</name>
</gene>
<feature type="region of interest" description="Disordered" evidence="1">
    <location>
        <begin position="58"/>
        <end position="95"/>
    </location>
</feature>
<evidence type="ECO:0008006" key="5">
    <source>
        <dbReference type="Google" id="ProtNLM"/>
    </source>
</evidence>
<feature type="region of interest" description="Disordered" evidence="1">
    <location>
        <begin position="147"/>
        <end position="173"/>
    </location>
</feature>
<proteinExistence type="predicted"/>
<reference evidence="3 4" key="1">
    <citation type="submission" date="2019-09" db="EMBL/GenBank/DDBJ databases">
        <title>Hydrogenophaga aromatica sp. nov., isolated from a para-xylene-degrading enrichment culture.</title>
        <authorList>
            <person name="Tancsics A."/>
            <person name="Banerjee S."/>
        </authorList>
    </citation>
    <scope>NUCLEOTIDE SEQUENCE [LARGE SCALE GENOMIC DNA]</scope>
    <source>
        <strain evidence="3 4">D2P1</strain>
    </source>
</reference>
<comment type="caution">
    <text evidence="3">The sequence shown here is derived from an EMBL/GenBank/DDBJ whole genome shotgun (WGS) entry which is preliminary data.</text>
</comment>